<organism evidence="2 3">
    <name type="scientific">Lupinus luteus</name>
    <name type="common">European yellow lupine</name>
    <dbReference type="NCBI Taxonomy" id="3873"/>
    <lineage>
        <taxon>Eukaryota</taxon>
        <taxon>Viridiplantae</taxon>
        <taxon>Streptophyta</taxon>
        <taxon>Embryophyta</taxon>
        <taxon>Tracheophyta</taxon>
        <taxon>Spermatophyta</taxon>
        <taxon>Magnoliopsida</taxon>
        <taxon>eudicotyledons</taxon>
        <taxon>Gunneridae</taxon>
        <taxon>Pentapetalae</taxon>
        <taxon>rosids</taxon>
        <taxon>fabids</taxon>
        <taxon>Fabales</taxon>
        <taxon>Fabaceae</taxon>
        <taxon>Papilionoideae</taxon>
        <taxon>50 kb inversion clade</taxon>
        <taxon>genistoids sensu lato</taxon>
        <taxon>core genistoids</taxon>
        <taxon>Genisteae</taxon>
        <taxon>Lupinus</taxon>
    </lineage>
</organism>
<evidence type="ECO:0000313" key="3">
    <source>
        <dbReference type="Proteomes" id="UP001497480"/>
    </source>
</evidence>
<gene>
    <name evidence="2" type="ORF">LLUT_LOCUS34052</name>
</gene>
<dbReference type="Proteomes" id="UP001497480">
    <property type="component" value="Unassembled WGS sequence"/>
</dbReference>
<name>A0AAV1YG58_LUPLU</name>
<protein>
    <recommendedName>
        <fullName evidence="1">Retrovirus-related Pol polyprotein from transposon TNT 1-94-like beta-barrel domain-containing protein</fullName>
    </recommendedName>
</protein>
<dbReference type="InterPro" id="IPR054722">
    <property type="entry name" value="PolX-like_BBD"/>
</dbReference>
<evidence type="ECO:0000313" key="2">
    <source>
        <dbReference type="EMBL" id="CAL0332992.1"/>
    </source>
</evidence>
<feature type="domain" description="Retrovirus-related Pol polyprotein from transposon TNT 1-94-like beta-barrel" evidence="1">
    <location>
        <begin position="14"/>
        <end position="94"/>
    </location>
</feature>
<dbReference type="PANTHER" id="PTHR47592:SF27">
    <property type="entry name" value="OS08G0421700 PROTEIN"/>
    <property type="match status" value="1"/>
</dbReference>
<dbReference type="AlphaFoldDB" id="A0AAV1YG58"/>
<dbReference type="Pfam" id="PF22936">
    <property type="entry name" value="Pol_BBD"/>
    <property type="match status" value="1"/>
</dbReference>
<dbReference type="PANTHER" id="PTHR47592">
    <property type="entry name" value="PBF68 PROTEIN"/>
    <property type="match status" value="1"/>
</dbReference>
<keyword evidence="3" id="KW-1185">Reference proteome</keyword>
<evidence type="ECO:0000259" key="1">
    <source>
        <dbReference type="Pfam" id="PF22936"/>
    </source>
</evidence>
<dbReference type="EMBL" id="CAXHTB010000024">
    <property type="protein sequence ID" value="CAL0332992.1"/>
    <property type="molecule type" value="Genomic_DNA"/>
</dbReference>
<comment type="caution">
    <text evidence="2">The sequence shown here is derived from an EMBL/GenBank/DDBJ whole genome shotgun (WGS) entry which is preliminary data.</text>
</comment>
<reference evidence="2 3" key="1">
    <citation type="submission" date="2024-03" db="EMBL/GenBank/DDBJ databases">
        <authorList>
            <person name="Martinez-Hernandez J."/>
        </authorList>
    </citation>
    <scope>NUCLEOTIDE SEQUENCE [LARGE SCALE GENOMIC DNA]</scope>
</reference>
<accession>A0AAV1YG58</accession>
<sequence>MVTNHADAAHSESWYLDSGCSNHMTSHKEWLTGFDPSRTNKVRFADDSTLKVEGAGDVVIQRSNGTQALISDVLFVPGMKYNLLSIGQLVQKGFTAVMGSGQVELFDAQKKLVLRSLLTKNRTFRVRLKATDAQCLAVMKFNEESLLWHIRRHWRRLAVHIKDKVTREKGSVEFAQ</sequence>
<proteinExistence type="predicted"/>